<dbReference type="EMBL" id="BARS01027339">
    <property type="protein sequence ID" value="GAG10838.1"/>
    <property type="molecule type" value="Genomic_DNA"/>
</dbReference>
<feature type="non-terminal residue" evidence="1">
    <location>
        <position position="1"/>
    </location>
</feature>
<evidence type="ECO:0000313" key="1">
    <source>
        <dbReference type="EMBL" id="GAG10838.1"/>
    </source>
</evidence>
<sequence length="41" mass="4849">KYFYYDDEAYYQCPHCDARHSTENMDKGLVARIIGMTKPFA</sequence>
<dbReference type="AlphaFoldDB" id="X0VED6"/>
<comment type="caution">
    <text evidence="1">The sequence shown here is derived from an EMBL/GenBank/DDBJ whole genome shotgun (WGS) entry which is preliminary data.</text>
</comment>
<accession>X0VED6</accession>
<proteinExistence type="predicted"/>
<organism evidence="1">
    <name type="scientific">marine sediment metagenome</name>
    <dbReference type="NCBI Taxonomy" id="412755"/>
    <lineage>
        <taxon>unclassified sequences</taxon>
        <taxon>metagenomes</taxon>
        <taxon>ecological metagenomes</taxon>
    </lineage>
</organism>
<gene>
    <name evidence="1" type="ORF">S01H1_42953</name>
</gene>
<protein>
    <submittedName>
        <fullName evidence="1">Uncharacterized protein</fullName>
    </submittedName>
</protein>
<reference evidence="1" key="1">
    <citation type="journal article" date="2014" name="Front. Microbiol.">
        <title>High frequency of phylogenetically diverse reductive dehalogenase-homologous genes in deep subseafloor sedimentary metagenomes.</title>
        <authorList>
            <person name="Kawai M."/>
            <person name="Futagami T."/>
            <person name="Toyoda A."/>
            <person name="Takaki Y."/>
            <person name="Nishi S."/>
            <person name="Hori S."/>
            <person name="Arai W."/>
            <person name="Tsubouchi T."/>
            <person name="Morono Y."/>
            <person name="Uchiyama I."/>
            <person name="Ito T."/>
            <person name="Fujiyama A."/>
            <person name="Inagaki F."/>
            <person name="Takami H."/>
        </authorList>
    </citation>
    <scope>NUCLEOTIDE SEQUENCE</scope>
    <source>
        <strain evidence="1">Expedition CK06-06</strain>
    </source>
</reference>
<name>X0VED6_9ZZZZ</name>